<feature type="transmembrane region" description="Helical" evidence="9">
    <location>
        <begin position="304"/>
        <end position="322"/>
    </location>
</feature>
<evidence type="ECO:0000256" key="5">
    <source>
        <dbReference type="ARBA" id="ARBA00022692"/>
    </source>
</evidence>
<evidence type="ECO:0000256" key="6">
    <source>
        <dbReference type="ARBA" id="ARBA00022989"/>
    </source>
</evidence>
<feature type="transmembrane region" description="Helical" evidence="9">
    <location>
        <begin position="89"/>
        <end position="107"/>
    </location>
</feature>
<feature type="transmembrane region" description="Helical" evidence="9">
    <location>
        <begin position="420"/>
        <end position="438"/>
    </location>
</feature>
<dbReference type="OrthoDB" id="9775035at2"/>
<dbReference type="InterPro" id="IPR038731">
    <property type="entry name" value="RgtA/B/C-like"/>
</dbReference>
<evidence type="ECO:0000313" key="12">
    <source>
        <dbReference type="Proteomes" id="UP000198641"/>
    </source>
</evidence>
<keyword evidence="2" id="KW-1003">Cell membrane</keyword>
<keyword evidence="6 9" id="KW-1133">Transmembrane helix</keyword>
<keyword evidence="4 11" id="KW-0808">Transferase</keyword>
<dbReference type="PANTHER" id="PTHR33908:SF3">
    <property type="entry name" value="UNDECAPRENYL PHOSPHATE-ALPHA-4-AMINO-4-DEOXY-L-ARABINOSE ARABINOSYL TRANSFERASE"/>
    <property type="match status" value="1"/>
</dbReference>
<sequence>MQRPAYLHASYRYGFWWLALVALGLLALGLGLRDPWPADEPRFALNSLEMLKTGHFWLPHRGGELYPDKPPIFMWATAASIAITGSVRLGFLLPSLIAALGTLALVTDLTNRLYGRRIALLSGIALLSTVQFALQAKTAQIDMLVTLWITLGAYGLMRHALLGPARGWWYLGCAAMGLGIITKGVGFLPLLMLPAWALLAWRGKATPLRLKELGLGLALILGVAALWVVPMALITTFGDEPGMAAYRDNILFKQTGKRLATAWHHVKPWHYYIVSVLPWAWLPLVLGLPWVVPSWWHRLRRLDARVLLPLSGTLLVVVFFSLSPGKRGVYMLPTSPLLVLAMAPLLPGLLCKRGLHWLATGLLALLGAIFLVAGVLGAAGLPALTELAAKYDVTPWVWWMLLGVAAAGLLVWLRPRRGMLGLAAWLAVFWALWSTFGYQQLDQTRSPRDMMQRVVQITGPSAWLAQPDFDEEFLLQAQQPSVHFGFHTDQDAQFLRAFDWLTQAPGERWMLIPQRKEDQIACADLSQVNDLGLQNNEHWWLIPGTAFASCQGDASAAPLFVAPTTVADAATAGYQPATQQDQDGVTATPEDSGK</sequence>
<feature type="transmembrane region" description="Helical" evidence="9">
    <location>
        <begin position="168"/>
        <end position="201"/>
    </location>
</feature>
<evidence type="ECO:0000256" key="3">
    <source>
        <dbReference type="ARBA" id="ARBA00022676"/>
    </source>
</evidence>
<evidence type="ECO:0000256" key="2">
    <source>
        <dbReference type="ARBA" id="ARBA00022475"/>
    </source>
</evidence>
<dbReference type="GO" id="GO:0016763">
    <property type="term" value="F:pentosyltransferase activity"/>
    <property type="evidence" value="ECO:0007669"/>
    <property type="project" value="TreeGrafter"/>
</dbReference>
<feature type="compositionally biased region" description="Polar residues" evidence="8">
    <location>
        <begin position="576"/>
        <end position="585"/>
    </location>
</feature>
<feature type="transmembrane region" description="Helical" evidence="9">
    <location>
        <begin position="213"/>
        <end position="234"/>
    </location>
</feature>
<dbReference type="GO" id="GO:0005886">
    <property type="term" value="C:plasma membrane"/>
    <property type="evidence" value="ECO:0007669"/>
    <property type="project" value="UniProtKB-SubCell"/>
</dbReference>
<dbReference type="InterPro" id="IPR050297">
    <property type="entry name" value="LipidA_mod_glycosyltrf_83"/>
</dbReference>
<feature type="transmembrane region" description="Helical" evidence="9">
    <location>
        <begin position="328"/>
        <end position="350"/>
    </location>
</feature>
<evidence type="ECO:0000256" key="4">
    <source>
        <dbReference type="ARBA" id="ARBA00022679"/>
    </source>
</evidence>
<keyword evidence="7 9" id="KW-0472">Membrane</keyword>
<dbReference type="AlphaFoldDB" id="A0A1G7TE80"/>
<feature type="transmembrane region" description="Helical" evidence="9">
    <location>
        <begin position="113"/>
        <end position="134"/>
    </location>
</feature>
<gene>
    <name evidence="11" type="ORF">SAMN05216571_11024</name>
</gene>
<dbReference type="Proteomes" id="UP000198641">
    <property type="component" value="Unassembled WGS sequence"/>
</dbReference>
<evidence type="ECO:0000256" key="8">
    <source>
        <dbReference type="SAM" id="MobiDB-lite"/>
    </source>
</evidence>
<keyword evidence="12" id="KW-1185">Reference proteome</keyword>
<comment type="subcellular location">
    <subcellularLocation>
        <location evidence="1">Cell membrane</location>
        <topology evidence="1">Multi-pass membrane protein</topology>
    </subcellularLocation>
</comment>
<accession>A0A1G7TE80</accession>
<dbReference type="GO" id="GO:0010041">
    <property type="term" value="P:response to iron(III) ion"/>
    <property type="evidence" value="ECO:0007669"/>
    <property type="project" value="TreeGrafter"/>
</dbReference>
<evidence type="ECO:0000256" key="7">
    <source>
        <dbReference type="ARBA" id="ARBA00023136"/>
    </source>
</evidence>
<feature type="transmembrane region" description="Helical" evidence="9">
    <location>
        <begin position="14"/>
        <end position="32"/>
    </location>
</feature>
<evidence type="ECO:0000256" key="1">
    <source>
        <dbReference type="ARBA" id="ARBA00004651"/>
    </source>
</evidence>
<feature type="transmembrane region" description="Helical" evidence="9">
    <location>
        <begin position="396"/>
        <end position="413"/>
    </location>
</feature>
<feature type="region of interest" description="Disordered" evidence="8">
    <location>
        <begin position="572"/>
        <end position="594"/>
    </location>
</feature>
<evidence type="ECO:0000313" key="11">
    <source>
        <dbReference type="EMBL" id="SDG33618.1"/>
    </source>
</evidence>
<keyword evidence="5 9" id="KW-0812">Transmembrane</keyword>
<dbReference type="EMBL" id="FNCI01000010">
    <property type="protein sequence ID" value="SDG33618.1"/>
    <property type="molecule type" value="Genomic_DNA"/>
</dbReference>
<feature type="domain" description="Glycosyltransferase RgtA/B/C/D-like" evidence="10">
    <location>
        <begin position="68"/>
        <end position="224"/>
    </location>
</feature>
<dbReference type="RefSeq" id="WP_092526727.1">
    <property type="nucleotide sequence ID" value="NZ_FNCI01000010.1"/>
</dbReference>
<dbReference type="PANTHER" id="PTHR33908">
    <property type="entry name" value="MANNOSYLTRANSFERASE YKCB-RELATED"/>
    <property type="match status" value="1"/>
</dbReference>
<evidence type="ECO:0000256" key="9">
    <source>
        <dbReference type="SAM" id="Phobius"/>
    </source>
</evidence>
<dbReference type="STRING" id="284577.SAMN05216571_11024"/>
<reference evidence="11 12" key="1">
    <citation type="submission" date="2016-10" db="EMBL/GenBank/DDBJ databases">
        <authorList>
            <person name="de Groot N.N."/>
        </authorList>
    </citation>
    <scope>NUCLEOTIDE SEQUENCE [LARGE SCALE GENOMIC DNA]</scope>
    <source>
        <strain evidence="11 12">BH539</strain>
    </source>
</reference>
<proteinExistence type="predicted"/>
<name>A0A1G7TE80_9GAMM</name>
<dbReference type="GO" id="GO:0009103">
    <property type="term" value="P:lipopolysaccharide biosynthetic process"/>
    <property type="evidence" value="ECO:0007669"/>
    <property type="project" value="TreeGrafter"/>
</dbReference>
<dbReference type="Pfam" id="PF13231">
    <property type="entry name" value="PMT_2"/>
    <property type="match status" value="1"/>
</dbReference>
<organism evidence="11 12">
    <name type="scientific">Onishia taeanensis</name>
    <dbReference type="NCBI Taxonomy" id="284577"/>
    <lineage>
        <taxon>Bacteria</taxon>
        <taxon>Pseudomonadati</taxon>
        <taxon>Pseudomonadota</taxon>
        <taxon>Gammaproteobacteria</taxon>
        <taxon>Oceanospirillales</taxon>
        <taxon>Halomonadaceae</taxon>
        <taxon>Onishia</taxon>
    </lineage>
</organism>
<evidence type="ECO:0000259" key="10">
    <source>
        <dbReference type="Pfam" id="PF13231"/>
    </source>
</evidence>
<protein>
    <submittedName>
        <fullName evidence="11">4-amino-4-deoxy-L-arabinose transferase</fullName>
    </submittedName>
</protein>
<feature type="transmembrane region" description="Helical" evidence="9">
    <location>
        <begin position="362"/>
        <end position="384"/>
    </location>
</feature>
<keyword evidence="3" id="KW-0328">Glycosyltransferase</keyword>
<feature type="transmembrane region" description="Helical" evidence="9">
    <location>
        <begin position="269"/>
        <end position="292"/>
    </location>
</feature>